<dbReference type="EMBL" id="JABFAF010000002">
    <property type="protein sequence ID" value="MBA0850424.1"/>
    <property type="molecule type" value="Genomic_DNA"/>
</dbReference>
<sequence length="65" mass="7093">MVIQIRYFTAICESYSLLVLHIAYWFPTDSMLVILASKAASIASKLARGMFSDLGSNQSCSGLSD</sequence>
<gene>
    <name evidence="2" type="ORF">Goshw_029519</name>
</gene>
<comment type="caution">
    <text evidence="2">The sequence shown here is derived from an EMBL/GenBank/DDBJ whole genome shotgun (WGS) entry which is preliminary data.</text>
</comment>
<evidence type="ECO:0000313" key="2">
    <source>
        <dbReference type="EMBL" id="MBA0850424.1"/>
    </source>
</evidence>
<keyword evidence="3" id="KW-1185">Reference proteome</keyword>
<name>A0A7J9KVH3_GOSSC</name>
<proteinExistence type="predicted"/>
<dbReference type="AlphaFoldDB" id="A0A7J9KVH3"/>
<reference evidence="2 3" key="1">
    <citation type="journal article" date="2019" name="Genome Biol. Evol.">
        <title>Insights into the evolution of the New World diploid cottons (Gossypium, subgenus Houzingenia) based on genome sequencing.</title>
        <authorList>
            <person name="Grover C.E."/>
            <person name="Arick M.A. 2nd"/>
            <person name="Thrash A."/>
            <person name="Conover J.L."/>
            <person name="Sanders W.S."/>
            <person name="Peterson D.G."/>
            <person name="Frelichowski J.E."/>
            <person name="Scheffler J.A."/>
            <person name="Scheffler B.E."/>
            <person name="Wendel J.F."/>
        </authorList>
    </citation>
    <scope>NUCLEOTIDE SEQUENCE [LARGE SCALE GENOMIC DNA]</scope>
    <source>
        <strain evidence="2">1</strain>
        <tissue evidence="2">Leaf</tissue>
    </source>
</reference>
<keyword evidence="1" id="KW-1133">Transmembrane helix</keyword>
<evidence type="ECO:0000256" key="1">
    <source>
        <dbReference type="SAM" id="Phobius"/>
    </source>
</evidence>
<evidence type="ECO:0000313" key="3">
    <source>
        <dbReference type="Proteomes" id="UP000593576"/>
    </source>
</evidence>
<keyword evidence="1" id="KW-0472">Membrane</keyword>
<dbReference type="Proteomes" id="UP000593576">
    <property type="component" value="Unassembled WGS sequence"/>
</dbReference>
<accession>A0A7J9KVH3</accession>
<keyword evidence="1" id="KW-0812">Transmembrane</keyword>
<feature type="transmembrane region" description="Helical" evidence="1">
    <location>
        <begin position="7"/>
        <end position="26"/>
    </location>
</feature>
<organism evidence="2 3">
    <name type="scientific">Gossypium schwendimanii</name>
    <name type="common">Cotton</name>
    <dbReference type="NCBI Taxonomy" id="34291"/>
    <lineage>
        <taxon>Eukaryota</taxon>
        <taxon>Viridiplantae</taxon>
        <taxon>Streptophyta</taxon>
        <taxon>Embryophyta</taxon>
        <taxon>Tracheophyta</taxon>
        <taxon>Spermatophyta</taxon>
        <taxon>Magnoliopsida</taxon>
        <taxon>eudicotyledons</taxon>
        <taxon>Gunneridae</taxon>
        <taxon>Pentapetalae</taxon>
        <taxon>rosids</taxon>
        <taxon>malvids</taxon>
        <taxon>Malvales</taxon>
        <taxon>Malvaceae</taxon>
        <taxon>Malvoideae</taxon>
        <taxon>Gossypium</taxon>
    </lineage>
</organism>
<protein>
    <submittedName>
        <fullName evidence="2">Uncharacterized protein</fullName>
    </submittedName>
</protein>